<accession>A0A8T0UDL8</accession>
<evidence type="ECO:0000313" key="3">
    <source>
        <dbReference type="Proteomes" id="UP000823388"/>
    </source>
</evidence>
<dbReference type="AlphaFoldDB" id="A0A8T0UDL8"/>
<organism evidence="2 3">
    <name type="scientific">Panicum virgatum</name>
    <name type="common">Blackwell switchgrass</name>
    <dbReference type="NCBI Taxonomy" id="38727"/>
    <lineage>
        <taxon>Eukaryota</taxon>
        <taxon>Viridiplantae</taxon>
        <taxon>Streptophyta</taxon>
        <taxon>Embryophyta</taxon>
        <taxon>Tracheophyta</taxon>
        <taxon>Spermatophyta</taxon>
        <taxon>Magnoliopsida</taxon>
        <taxon>Liliopsida</taxon>
        <taxon>Poales</taxon>
        <taxon>Poaceae</taxon>
        <taxon>PACMAD clade</taxon>
        <taxon>Panicoideae</taxon>
        <taxon>Panicodae</taxon>
        <taxon>Paniceae</taxon>
        <taxon>Panicinae</taxon>
        <taxon>Panicum</taxon>
        <taxon>Panicum sect. Hiantes</taxon>
    </lineage>
</organism>
<feature type="region of interest" description="Disordered" evidence="1">
    <location>
        <begin position="1"/>
        <end position="23"/>
    </location>
</feature>
<sequence>MSSSWPLQTRRHARHSSLQGRAIPRPNEWSTRLQLRRNEKDGLDFYVTRRIVNKARFWPYKTHPRSGSVI</sequence>
<dbReference type="EMBL" id="CM029042">
    <property type="protein sequence ID" value="KAG2620427.1"/>
    <property type="molecule type" value="Genomic_DNA"/>
</dbReference>
<comment type="caution">
    <text evidence="2">The sequence shown here is derived from an EMBL/GenBank/DDBJ whole genome shotgun (WGS) entry which is preliminary data.</text>
</comment>
<evidence type="ECO:0000256" key="1">
    <source>
        <dbReference type="SAM" id="MobiDB-lite"/>
    </source>
</evidence>
<keyword evidence="3" id="KW-1185">Reference proteome</keyword>
<dbReference type="Proteomes" id="UP000823388">
    <property type="component" value="Chromosome 3N"/>
</dbReference>
<protein>
    <submittedName>
        <fullName evidence="2">Uncharacterized protein</fullName>
    </submittedName>
</protein>
<proteinExistence type="predicted"/>
<reference evidence="2" key="1">
    <citation type="submission" date="2020-05" db="EMBL/GenBank/DDBJ databases">
        <title>WGS assembly of Panicum virgatum.</title>
        <authorList>
            <person name="Lovell J.T."/>
            <person name="Jenkins J."/>
            <person name="Shu S."/>
            <person name="Juenger T.E."/>
            <person name="Schmutz J."/>
        </authorList>
    </citation>
    <scope>NUCLEOTIDE SEQUENCE</scope>
    <source>
        <strain evidence="2">AP13</strain>
    </source>
</reference>
<gene>
    <name evidence="2" type="ORF">PVAP13_3NG094120</name>
</gene>
<name>A0A8T0UDL8_PANVG</name>
<evidence type="ECO:0000313" key="2">
    <source>
        <dbReference type="EMBL" id="KAG2620427.1"/>
    </source>
</evidence>